<dbReference type="EMBL" id="VDCJ01000348">
    <property type="protein sequence ID" value="MRU24067.1"/>
    <property type="molecule type" value="Genomic_DNA"/>
</dbReference>
<sequence length="184" mass="19493">MNYSRLLGAFFSLGSFGMIFSSPSVHASDAISASGAAVSASGRAAGASAMLVVSMPLISVGGFIDGASMTATKLSQEHGSSHKQYQVNNKLKSPPPMQVKSVEIQQDGGYQVKLQDPKAPENQAELRWPARQDNPTAGFKVGELVHFQPNKNGIGWTVRSAQEETLAFVPTATAANHVFSETLK</sequence>
<accession>A0A9Q4MK40</accession>
<evidence type="ECO:0000256" key="3">
    <source>
        <dbReference type="SAM" id="SignalP"/>
    </source>
</evidence>
<reference evidence="4" key="2">
    <citation type="journal article" date="2020" name="Appl. Environ. Microbiol.">
        <title>Multiple intercontinental introductions associated with the emergence of a plant pathogen in Europe.</title>
        <authorList>
            <person name="Landa B.B."/>
            <person name="Castillo A.I."/>
            <person name="Giampetruzzi A."/>
            <person name="Kahn A."/>
            <person name="Roman-Ecija M."/>
            <person name="Velasco-Amo M.P."/>
            <person name="Navas-Cortes J.A."/>
            <person name="Marco-Noales E."/>
            <person name="Barbe S."/>
            <person name="Moralejo E."/>
            <person name="Coletta-Filho H.D."/>
            <person name="Saldarelli P."/>
            <person name="Saponari M."/>
            <person name="Almeida R.P.P."/>
        </authorList>
    </citation>
    <scope>NUCLEOTIDE SEQUENCE</scope>
    <source>
        <strain evidence="4">XYL1981</strain>
    </source>
</reference>
<dbReference type="Proteomes" id="UP000474061">
    <property type="component" value="Unassembled WGS sequence"/>
</dbReference>
<keyword evidence="2" id="KW-0472">Membrane</keyword>
<feature type="signal peptide" evidence="3">
    <location>
        <begin position="1"/>
        <end position="27"/>
    </location>
</feature>
<feature type="compositionally biased region" description="Polar residues" evidence="1">
    <location>
        <begin position="81"/>
        <end position="91"/>
    </location>
</feature>
<proteinExistence type="predicted"/>
<dbReference type="AlphaFoldDB" id="A0A9Q4MK40"/>
<comment type="caution">
    <text evidence="4">The sequence shown here is derived from an EMBL/GenBank/DDBJ whole genome shotgun (WGS) entry which is preliminary data.</text>
</comment>
<name>A0A9Q4MK40_XYLFS</name>
<dbReference type="RefSeq" id="WP_012337870.1">
    <property type="nucleotide sequence ID" value="NZ_JAJJZO010000006.1"/>
</dbReference>
<organism evidence="4 5">
    <name type="scientific">Xylella fastidiosa subsp. multiplex</name>
    <dbReference type="NCBI Taxonomy" id="644357"/>
    <lineage>
        <taxon>Bacteria</taxon>
        <taxon>Pseudomonadati</taxon>
        <taxon>Pseudomonadota</taxon>
        <taxon>Gammaproteobacteria</taxon>
        <taxon>Lysobacterales</taxon>
        <taxon>Lysobacteraceae</taxon>
        <taxon>Xylella</taxon>
    </lineage>
</organism>
<evidence type="ECO:0000313" key="5">
    <source>
        <dbReference type="Proteomes" id="UP000474061"/>
    </source>
</evidence>
<protein>
    <submittedName>
        <fullName evidence="4">Uncharacterized protein</fullName>
    </submittedName>
</protein>
<feature type="chain" id="PRO_5040412807" evidence="3">
    <location>
        <begin position="28"/>
        <end position="184"/>
    </location>
</feature>
<reference evidence="4" key="1">
    <citation type="submission" date="2019-05" db="EMBL/GenBank/DDBJ databases">
        <authorList>
            <person name="Castillo A."/>
            <person name="Giampetruzzi A."/>
            <person name="Landa B."/>
            <person name="Saponari M."/>
            <person name="Almeida R.P.P."/>
            <person name="Moralejo E."/>
            <person name="Marco-Noales E."/>
            <person name="Velasco-Amo M.P."/>
            <person name="Roman-Ecija M."/>
            <person name="Navarro I."/>
            <person name="Monterde A."/>
            <person name="Barbe S."/>
        </authorList>
    </citation>
    <scope>NUCLEOTIDE SEQUENCE</scope>
    <source>
        <strain evidence="4">XYL1981</strain>
    </source>
</reference>
<feature type="transmembrane region" description="Helical" evidence="2">
    <location>
        <begin position="43"/>
        <end position="64"/>
    </location>
</feature>
<feature type="region of interest" description="Disordered" evidence="1">
    <location>
        <begin position="76"/>
        <end position="96"/>
    </location>
</feature>
<keyword evidence="2" id="KW-0812">Transmembrane</keyword>
<gene>
    <name evidence="4" type="ORF">FG476_08285</name>
</gene>
<evidence type="ECO:0000256" key="1">
    <source>
        <dbReference type="SAM" id="MobiDB-lite"/>
    </source>
</evidence>
<keyword evidence="3" id="KW-0732">Signal</keyword>
<evidence type="ECO:0000313" key="4">
    <source>
        <dbReference type="EMBL" id="MRU24067.1"/>
    </source>
</evidence>
<evidence type="ECO:0000256" key="2">
    <source>
        <dbReference type="SAM" id="Phobius"/>
    </source>
</evidence>
<keyword evidence="2" id="KW-1133">Transmembrane helix</keyword>